<dbReference type="EMBL" id="JFKA01000016">
    <property type="protein sequence ID" value="OSQ35665.1"/>
    <property type="molecule type" value="Genomic_DNA"/>
</dbReference>
<name>A0A1Y2KVM7_9PROT</name>
<keyword evidence="2" id="KW-1185">Reference proteome</keyword>
<proteinExistence type="predicted"/>
<evidence type="ECO:0008006" key="3">
    <source>
        <dbReference type="Google" id="ProtNLM"/>
    </source>
</evidence>
<comment type="caution">
    <text evidence="1">The sequence shown here is derived from an EMBL/GenBank/DDBJ whole genome shotgun (WGS) entry which is preliminary data.</text>
</comment>
<organism evidence="1 2">
    <name type="scientific">Thalassospira mesophila</name>
    <dbReference type="NCBI Taxonomy" id="1293891"/>
    <lineage>
        <taxon>Bacteria</taxon>
        <taxon>Pseudomonadati</taxon>
        <taxon>Pseudomonadota</taxon>
        <taxon>Alphaproteobacteria</taxon>
        <taxon>Rhodospirillales</taxon>
        <taxon>Thalassospiraceae</taxon>
        <taxon>Thalassospira</taxon>
    </lineage>
</organism>
<sequence>MRMIYVTPDGGHHWVDSEWRDTKTLRAAIEGSQPGDLIRLLPGNYFLPEAIDMPRDGTAAEPIIIRGEHGAIIDGRRPPDPEVSATSPGAARYAAFRMVNRCHIRLDNIRIERCWPSAVYMENSHHLTFKDMQIVGGTYAFYADGPACRHLTIVRCDWVQDDSLWRYINWAMVHDGELVPGEKAPYRYLNGAFFGSNNIAGDVVIRGNDIRHCYNAIRLDLSDENQDAPLGQFNCNVVISNNRFSFVRDNPVEPETVAVNWWVTYNQLYNCHKWFSQDGAQGGFWYYFGNRGWFDSRPGPEGDDNNGGAVFKFGKDPDALPTLPFECFHNSFYLRQQYVKKGTTRNWRHRRNAIGYADSSQLPPGLMTPDQPFLGEDLVLSAADNVSFDGDICNHPTFPEIFDNYPGVYLGGTPVSGEVFRAGICGDLALVPGKAEPFAQPLAVGMPDGTVWHSANGLMPGAIDGNGLFDGPKYRPIDREYLRQCLENDDCDD</sequence>
<dbReference type="OrthoDB" id="5438245at2"/>
<reference evidence="1 2" key="1">
    <citation type="submission" date="2014-03" db="EMBL/GenBank/DDBJ databases">
        <title>The draft genome sequence of Thalassospira mesophila JCM 18969.</title>
        <authorList>
            <person name="Lai Q."/>
            <person name="Shao Z."/>
        </authorList>
    </citation>
    <scope>NUCLEOTIDE SEQUENCE [LARGE SCALE GENOMIC DNA]</scope>
    <source>
        <strain evidence="1 2">JCM 18969</strain>
    </source>
</reference>
<accession>A0A1Y2KVM7</accession>
<evidence type="ECO:0000313" key="2">
    <source>
        <dbReference type="Proteomes" id="UP000193391"/>
    </source>
</evidence>
<dbReference type="Proteomes" id="UP000193391">
    <property type="component" value="Unassembled WGS sequence"/>
</dbReference>
<dbReference type="InterPro" id="IPR006626">
    <property type="entry name" value="PbH1"/>
</dbReference>
<gene>
    <name evidence="1" type="ORF">TMES_20400</name>
</gene>
<evidence type="ECO:0000313" key="1">
    <source>
        <dbReference type="EMBL" id="OSQ35665.1"/>
    </source>
</evidence>
<dbReference type="InterPro" id="IPR011050">
    <property type="entry name" value="Pectin_lyase_fold/virulence"/>
</dbReference>
<dbReference type="AlphaFoldDB" id="A0A1Y2KVM7"/>
<dbReference type="Gene3D" id="2.160.20.10">
    <property type="entry name" value="Single-stranded right-handed beta-helix, Pectin lyase-like"/>
    <property type="match status" value="1"/>
</dbReference>
<dbReference type="SUPFAM" id="SSF51126">
    <property type="entry name" value="Pectin lyase-like"/>
    <property type="match status" value="1"/>
</dbReference>
<protein>
    <recommendedName>
        <fullName evidence="3">Right handed beta helix domain-containing protein</fullName>
    </recommendedName>
</protein>
<dbReference type="InterPro" id="IPR012334">
    <property type="entry name" value="Pectin_lyas_fold"/>
</dbReference>
<dbReference type="SMART" id="SM00710">
    <property type="entry name" value="PbH1"/>
    <property type="match status" value="5"/>
</dbReference>